<proteinExistence type="predicted"/>
<reference evidence="5 6" key="1">
    <citation type="submission" date="2019-02" db="EMBL/GenBank/DDBJ databases">
        <title>Genome sequencing of the rare red list fungi Antrodiella citrinella (Flaviporus citrinellus).</title>
        <authorList>
            <person name="Buettner E."/>
            <person name="Kellner H."/>
        </authorList>
    </citation>
    <scope>NUCLEOTIDE SEQUENCE [LARGE SCALE GENOMIC DNA]</scope>
    <source>
        <strain evidence="5 6">DSM 108506</strain>
    </source>
</reference>
<feature type="region of interest" description="Disordered" evidence="3">
    <location>
        <begin position="458"/>
        <end position="553"/>
    </location>
</feature>
<feature type="compositionally biased region" description="Basic and acidic residues" evidence="3">
    <location>
        <begin position="481"/>
        <end position="504"/>
    </location>
</feature>
<dbReference type="Proteomes" id="UP000308730">
    <property type="component" value="Unassembled WGS sequence"/>
</dbReference>
<gene>
    <name evidence="5" type="ORF">EUX98_g4565</name>
</gene>
<keyword evidence="1 2" id="KW-0694">RNA-binding</keyword>
<dbReference type="PROSITE" id="PS50102">
    <property type="entry name" value="RRM"/>
    <property type="match status" value="1"/>
</dbReference>
<evidence type="ECO:0000256" key="1">
    <source>
        <dbReference type="ARBA" id="ARBA00022884"/>
    </source>
</evidence>
<dbReference type="EMBL" id="SGPM01000115">
    <property type="protein sequence ID" value="THH29630.1"/>
    <property type="molecule type" value="Genomic_DNA"/>
</dbReference>
<evidence type="ECO:0000313" key="6">
    <source>
        <dbReference type="Proteomes" id="UP000308730"/>
    </source>
</evidence>
<evidence type="ECO:0000313" key="5">
    <source>
        <dbReference type="EMBL" id="THH29630.1"/>
    </source>
</evidence>
<dbReference type="AlphaFoldDB" id="A0A4S4N1N7"/>
<dbReference type="SUPFAM" id="SSF54928">
    <property type="entry name" value="RNA-binding domain, RBD"/>
    <property type="match status" value="2"/>
</dbReference>
<sequence length="933" mass="102940">MDHTLHLPVPFPTLARPLDEARAPFIFILPSLLNAFHCSPKRPTITRPSTPACIPLRRHPTPGASRPLTVTPQRDLSLNAHRLLSYPKSKKKLSVTSSGSPRRSHVPLTPPLTPSSSFNSASGNEASDRDNDAESTVPSTPPESPLRAAAWNAANGKRMTFGNFGNVYMSPVSGDSDISSSDLPRRRMSSVGSASPAGSVDSVTPRMEKTFKLDDSHAEDPSQLASRQMSTRALEILTTFKGLAEPSRFVLLRNIPSQTSRELLQDAFYPSQQIKGVLVRYQQHYGVIVLAFFDVEQAEMARGFLDGKLVADVLHMYRNELTGQQKIEAIFVNQDHVVEVAGVSNFVASTSGMFYVTIEGRSLAPESVRNLLSGYGDLIEFCCLESSEYQHKFRVEYKNERKAQVAYSALKQRSMFGAVVRTYRPGEDAESNSVNYNRVANGPGGMVFGQTEVDLTSPARNNIALPEEYERRPRSVSAGEGAHDGSRAHPGQRDMRGRVRERDASLSPQEEFGARMRGMHPPPSPSRRRSNSLGPEPERSASIPPPQAGFPPGIWPVAAGADPNGAYAYEQHVASMNPYASQFTPGIPNPAYHMGIPPSTPQLFHAPPPQQLMQNDGFMHPVMPHHAGPEIWQQAYPHVPPGLQHPQMTGGMKYFLPPPPADLHHSPPRTAFAAQNGPEHCTYAISSTTPHRSSYAPRTPVSPTSPIDAFTASFASLNTSAPGDTAQKNQLDLAAIEKGIDTRTTVMVKNIPNKMTDKDLLDFISKVCPRRIDFLYLRMDFQNGCNVGYAFVNFITVQDLLHFASTQLGVKWNMYSSEKYLQLSYANYQGKEALVEKFKNSCIMDEREAWRPKIFYSSGPNEGMPEPFPSPTHLRRKERSAHNRGALFVPGPGSQHHVHARGGAVGRRGPPHVNHQAHESAEFRQYPPRMSSQ</sequence>
<dbReference type="Gene3D" id="3.30.70.330">
    <property type="match status" value="1"/>
</dbReference>
<dbReference type="InterPro" id="IPR000504">
    <property type="entry name" value="RRM_dom"/>
</dbReference>
<dbReference type="OrthoDB" id="417481at2759"/>
<keyword evidence="6" id="KW-1185">Reference proteome</keyword>
<evidence type="ECO:0000259" key="4">
    <source>
        <dbReference type="PROSITE" id="PS50102"/>
    </source>
</evidence>
<feature type="region of interest" description="Disordered" evidence="3">
    <location>
        <begin position="88"/>
        <end position="146"/>
    </location>
</feature>
<evidence type="ECO:0000256" key="3">
    <source>
        <dbReference type="SAM" id="MobiDB-lite"/>
    </source>
</evidence>
<name>A0A4S4N1N7_9APHY</name>
<dbReference type="InterPro" id="IPR012677">
    <property type="entry name" value="Nucleotide-bd_a/b_plait_sf"/>
</dbReference>
<accession>A0A4S4N1N7</accession>
<feature type="region of interest" description="Disordered" evidence="3">
    <location>
        <begin position="44"/>
        <end position="75"/>
    </location>
</feature>
<feature type="domain" description="RRM" evidence="4">
    <location>
        <begin position="744"/>
        <end position="828"/>
    </location>
</feature>
<feature type="region of interest" description="Disordered" evidence="3">
    <location>
        <begin position="174"/>
        <end position="206"/>
    </location>
</feature>
<feature type="compositionally biased region" description="Low complexity" evidence="3">
    <location>
        <begin position="189"/>
        <end position="203"/>
    </location>
</feature>
<feature type="region of interest" description="Disordered" evidence="3">
    <location>
        <begin position="861"/>
        <end position="880"/>
    </location>
</feature>
<dbReference type="InterPro" id="IPR035979">
    <property type="entry name" value="RBD_domain_sf"/>
</dbReference>
<feature type="region of interest" description="Disordered" evidence="3">
    <location>
        <begin position="885"/>
        <end position="933"/>
    </location>
</feature>
<dbReference type="PANTHER" id="PTHR23189">
    <property type="entry name" value="RNA RECOGNITION MOTIF-CONTAINING"/>
    <property type="match status" value="1"/>
</dbReference>
<evidence type="ECO:0000256" key="2">
    <source>
        <dbReference type="PROSITE-ProRule" id="PRU00176"/>
    </source>
</evidence>
<comment type="caution">
    <text evidence="5">The sequence shown here is derived from an EMBL/GenBank/DDBJ whole genome shotgun (WGS) entry which is preliminary data.</text>
</comment>
<dbReference type="Pfam" id="PF04059">
    <property type="entry name" value="RRM_2"/>
    <property type="match status" value="1"/>
</dbReference>
<protein>
    <recommendedName>
        <fullName evidence="4">RRM domain-containing protein</fullName>
    </recommendedName>
</protein>
<organism evidence="5 6">
    <name type="scientific">Antrodiella citrinella</name>
    <dbReference type="NCBI Taxonomy" id="2447956"/>
    <lineage>
        <taxon>Eukaryota</taxon>
        <taxon>Fungi</taxon>
        <taxon>Dikarya</taxon>
        <taxon>Basidiomycota</taxon>
        <taxon>Agaricomycotina</taxon>
        <taxon>Agaricomycetes</taxon>
        <taxon>Polyporales</taxon>
        <taxon>Steccherinaceae</taxon>
        <taxon>Antrodiella</taxon>
    </lineage>
</organism>
<dbReference type="InterPro" id="IPR007201">
    <property type="entry name" value="Mei2-like_Rrm_C"/>
</dbReference>
<dbReference type="GO" id="GO:0003723">
    <property type="term" value="F:RNA binding"/>
    <property type="evidence" value="ECO:0007669"/>
    <property type="project" value="UniProtKB-UniRule"/>
</dbReference>